<evidence type="ECO:0000313" key="2">
    <source>
        <dbReference type="Proteomes" id="UP000184048"/>
    </source>
</evidence>
<dbReference type="InterPro" id="IPR019853">
    <property type="entry name" value="GldB-like"/>
</dbReference>
<gene>
    <name evidence="1" type="ORF">SAMN02745131_01006</name>
</gene>
<dbReference type="Proteomes" id="UP000184048">
    <property type="component" value="Unassembled WGS sequence"/>
</dbReference>
<reference evidence="1 2" key="1">
    <citation type="submission" date="2016-11" db="EMBL/GenBank/DDBJ databases">
        <authorList>
            <person name="Jaros S."/>
            <person name="Januszkiewicz K."/>
            <person name="Wedrychowicz H."/>
        </authorList>
    </citation>
    <scope>NUCLEOTIDE SEQUENCE [LARGE SCALE GENOMIC DNA]</scope>
    <source>
        <strain evidence="1 2">DSM 18119</strain>
    </source>
</reference>
<dbReference type="STRING" id="1121884.SAMN02745131_01006"/>
<accession>A0A1M4VWZ5</accession>
<evidence type="ECO:0008006" key="3">
    <source>
        <dbReference type="Google" id="ProtNLM"/>
    </source>
</evidence>
<proteinExistence type="predicted"/>
<dbReference type="OrthoDB" id="976022at2"/>
<name>A0A1M4VWZ5_9BACT</name>
<dbReference type="AlphaFoldDB" id="A0A1M4VWZ5"/>
<dbReference type="PROSITE" id="PS51257">
    <property type="entry name" value="PROKAR_LIPOPROTEIN"/>
    <property type="match status" value="1"/>
</dbReference>
<protein>
    <recommendedName>
        <fullName evidence="3">Gliding motility-associated lipoprotein GldB</fullName>
    </recommendedName>
</protein>
<dbReference type="Pfam" id="PF25594">
    <property type="entry name" value="GldB_lipo"/>
    <property type="match status" value="1"/>
</dbReference>
<sequence length="335" mass="38371">MRTLTLVFLSFILFACHHPNDKPDVSGIPVKFTITRFERDFFKIDTNNLAQGLADVNKQYPQFFPFYIQEILKVRDFGPSSYPVIRSVLSGYHGINDSIQNKYKDLDWLKDELTTSFKYTKYYYPDYKVPNIITFIGSFDAPGVVLTPQYLGIGLHQFAGKNFSVYKDPQLVEIYPDYISRRFDKEYIAPNCMKAIVDDIYPDSSVGRTLIDQMIIKGKQWYLLDHFLPGTADSLKTGFTAKQLDWVNRNEGNIWGYITTNTDIYTIDPSVIQDYIGEGPFTRGMPEGASPGNIGQWVGWQIVKKFADKNPNLSIPQVMATSATNIFQEAKYKPK</sequence>
<dbReference type="EMBL" id="FQUU01000003">
    <property type="protein sequence ID" value="SHE73479.1"/>
    <property type="molecule type" value="Genomic_DNA"/>
</dbReference>
<organism evidence="1 2">
    <name type="scientific">Flavisolibacter ginsengisoli DSM 18119</name>
    <dbReference type="NCBI Taxonomy" id="1121884"/>
    <lineage>
        <taxon>Bacteria</taxon>
        <taxon>Pseudomonadati</taxon>
        <taxon>Bacteroidota</taxon>
        <taxon>Chitinophagia</taxon>
        <taxon>Chitinophagales</taxon>
        <taxon>Chitinophagaceae</taxon>
        <taxon>Flavisolibacter</taxon>
    </lineage>
</organism>
<dbReference type="RefSeq" id="WP_084079840.1">
    <property type="nucleotide sequence ID" value="NZ_FQUU01000003.1"/>
</dbReference>
<evidence type="ECO:0000313" key="1">
    <source>
        <dbReference type="EMBL" id="SHE73479.1"/>
    </source>
</evidence>
<keyword evidence="2" id="KW-1185">Reference proteome</keyword>